<feature type="domain" description="OLD protein-like TOPRIM" evidence="2">
    <location>
        <begin position="424"/>
        <end position="498"/>
    </location>
</feature>
<sequence length="672" mass="77296">MYIAKIRVQNFRCFQDIEIEFNEGLNVIIGENNSGKTTIMKAIQYIFNNSHINNPTVDDFNKSIPIEFEPPFIRIVLTLRSSKKEKIEDKAIVSSWLTKLESPWEATLTYKFFLPENNLNEYQEDLEKAKRGKKDCWDVLEKHLKKYVSRIYAGNEDSKNRAEPEYIKKFHCEYLDALRDVESKMFMGKNAMLKQVLTHFIDSDIKHKKEEEKALLLEKREKEFNKGADIVVSNMIKRVQTSNIFELAEKTGATVGGKPIFGGNLAKKDVISVLKLMIKKKTGIEIPIINNGMGYNNLVYISLILSNFKMLMSSDLGENAKAFPMLLIEEPEAHLHPALQYNFLKFLKEEIDNQQISRQIFITTHSTHITAAVGLDPIICMNYNESGEIVPSYPGRVFSKTDKEDIKSKKYVERYLDATKSEMLFAKSVIMGEGIAEQLIFPILAEYDNKSFEKSHVAMVRVDALTFKHFIKMFGAGIKKENKKFALKRRVACVIDTDPCRREIDTDKSKKKRRWVKCYPFQLEFETDKYEFKPISDAALNLKKVTEKTNNVRVFYNTSGKGKTLEYDLAFENSDSAILFNKEVKIKKPGDIEGLAQSNWGKKEKQKALKAVSFLLYAEKGKGEVAFDLADKLKDNIQKLDNDKTKEKFIIPSHIKDAFTWVCGAESEDELK</sequence>
<evidence type="ECO:0000313" key="4">
    <source>
        <dbReference type="Proteomes" id="UP000287969"/>
    </source>
</evidence>
<dbReference type="KEGG" id="spoa:EQM13_01375"/>
<evidence type="ECO:0000259" key="2">
    <source>
        <dbReference type="Pfam" id="PF20469"/>
    </source>
</evidence>
<dbReference type="InterPro" id="IPR027417">
    <property type="entry name" value="P-loop_NTPase"/>
</dbReference>
<reference evidence="4" key="1">
    <citation type="submission" date="2019-01" db="EMBL/GenBank/DDBJ databases">
        <title>Draft genomes of a novel of Sporanaerobacter strains.</title>
        <authorList>
            <person name="Ma S."/>
        </authorList>
    </citation>
    <scope>NUCLEOTIDE SEQUENCE [LARGE SCALE GENOMIC DNA]</scope>
    <source>
        <strain evidence="4">NJN-17</strain>
    </source>
</reference>
<dbReference type="PANTHER" id="PTHR43581">
    <property type="entry name" value="ATP/GTP PHOSPHATASE"/>
    <property type="match status" value="1"/>
</dbReference>
<dbReference type="Proteomes" id="UP000287969">
    <property type="component" value="Chromosome"/>
</dbReference>
<gene>
    <name evidence="3" type="ORF">EQM13_01375</name>
</gene>
<dbReference type="RefSeq" id="WP_128751725.1">
    <property type="nucleotide sequence ID" value="NZ_CP035282.1"/>
</dbReference>
<dbReference type="SUPFAM" id="SSF52540">
    <property type="entry name" value="P-loop containing nucleoside triphosphate hydrolases"/>
    <property type="match status" value="1"/>
</dbReference>
<dbReference type="Pfam" id="PF13175">
    <property type="entry name" value="AAA_15"/>
    <property type="match status" value="1"/>
</dbReference>
<dbReference type="InterPro" id="IPR051396">
    <property type="entry name" value="Bact_Antivir_Def_Nuclease"/>
</dbReference>
<name>A0A410Q8K0_9FIRM</name>
<accession>A0A410Q8K0</accession>
<dbReference type="OrthoDB" id="308933at2"/>
<dbReference type="Pfam" id="PF20469">
    <property type="entry name" value="OLD-like_TOPRIM"/>
    <property type="match status" value="1"/>
</dbReference>
<proteinExistence type="predicted"/>
<evidence type="ECO:0000313" key="3">
    <source>
        <dbReference type="EMBL" id="QAT60317.1"/>
    </source>
</evidence>
<organism evidence="3 4">
    <name type="scientific">Acidilutibacter cellobiosedens</name>
    <dbReference type="NCBI Taxonomy" id="2507161"/>
    <lineage>
        <taxon>Bacteria</taxon>
        <taxon>Bacillati</taxon>
        <taxon>Bacillota</taxon>
        <taxon>Tissierellia</taxon>
        <taxon>Tissierellales</taxon>
        <taxon>Acidilutibacteraceae</taxon>
        <taxon>Acidilutibacter</taxon>
    </lineage>
</organism>
<dbReference type="EMBL" id="CP035282">
    <property type="protein sequence ID" value="QAT60317.1"/>
    <property type="molecule type" value="Genomic_DNA"/>
</dbReference>
<dbReference type="InterPro" id="IPR034139">
    <property type="entry name" value="TOPRIM_OLD"/>
</dbReference>
<keyword evidence="4" id="KW-1185">Reference proteome</keyword>
<dbReference type="CDD" id="cd01026">
    <property type="entry name" value="TOPRIM_OLD"/>
    <property type="match status" value="1"/>
</dbReference>
<dbReference type="Gene3D" id="3.40.50.300">
    <property type="entry name" value="P-loop containing nucleotide triphosphate hydrolases"/>
    <property type="match status" value="1"/>
</dbReference>
<evidence type="ECO:0000259" key="1">
    <source>
        <dbReference type="Pfam" id="PF13175"/>
    </source>
</evidence>
<dbReference type="AlphaFoldDB" id="A0A410Q8K0"/>
<dbReference type="PANTHER" id="PTHR43581:SF4">
    <property type="entry name" value="ATP_GTP PHOSPHATASE"/>
    <property type="match status" value="1"/>
</dbReference>
<feature type="domain" description="Endonuclease GajA/Old nuclease/RecF-like AAA" evidence="1">
    <location>
        <begin position="1"/>
        <end position="369"/>
    </location>
</feature>
<protein>
    <submittedName>
        <fullName evidence="3">DUF2813 domain-containing protein</fullName>
    </submittedName>
</protein>
<dbReference type="InterPro" id="IPR041685">
    <property type="entry name" value="AAA_GajA/Old/RecF-like"/>
</dbReference>